<accession>A0A0B7C060</accession>
<feature type="non-terminal residue" evidence="2">
    <location>
        <position position="75"/>
    </location>
</feature>
<proteinExistence type="predicted"/>
<feature type="non-terminal residue" evidence="2">
    <location>
        <position position="1"/>
    </location>
</feature>
<reference evidence="2" key="1">
    <citation type="submission" date="2014-12" db="EMBL/GenBank/DDBJ databases">
        <title>Insight into the proteome of Arion vulgaris.</title>
        <authorList>
            <person name="Aradska J."/>
            <person name="Bulat T."/>
            <person name="Smidak R."/>
            <person name="Sarate P."/>
            <person name="Gangsoo J."/>
            <person name="Sialana F."/>
            <person name="Bilban M."/>
            <person name="Lubec G."/>
        </authorList>
    </citation>
    <scope>NUCLEOTIDE SEQUENCE</scope>
    <source>
        <tissue evidence="2">Skin</tissue>
    </source>
</reference>
<feature type="region of interest" description="Disordered" evidence="1">
    <location>
        <begin position="33"/>
        <end position="75"/>
    </location>
</feature>
<protein>
    <submittedName>
        <fullName evidence="2">Uncharacterized protein</fullName>
    </submittedName>
</protein>
<dbReference type="EMBL" id="HACG01051727">
    <property type="protein sequence ID" value="CEK98598.1"/>
    <property type="molecule type" value="Transcribed_RNA"/>
</dbReference>
<sequence>SCIAGDLTATVTVEFLDKDDPVAEMYKKLVKNSKCQHPKHAIHHKSNGVYKDKTDISRSGPGPLDKQINQCPNPR</sequence>
<organism evidence="2">
    <name type="scientific">Arion vulgaris</name>
    <dbReference type="NCBI Taxonomy" id="1028688"/>
    <lineage>
        <taxon>Eukaryota</taxon>
        <taxon>Metazoa</taxon>
        <taxon>Spiralia</taxon>
        <taxon>Lophotrochozoa</taxon>
        <taxon>Mollusca</taxon>
        <taxon>Gastropoda</taxon>
        <taxon>Heterobranchia</taxon>
        <taxon>Euthyneura</taxon>
        <taxon>Panpulmonata</taxon>
        <taxon>Eupulmonata</taxon>
        <taxon>Stylommatophora</taxon>
        <taxon>Helicina</taxon>
        <taxon>Arionoidea</taxon>
        <taxon>Arionidae</taxon>
        <taxon>Arion</taxon>
    </lineage>
</organism>
<gene>
    <name evidence="2" type="primary">ORF219121</name>
</gene>
<dbReference type="AlphaFoldDB" id="A0A0B7C060"/>
<feature type="compositionally biased region" description="Basic residues" evidence="1">
    <location>
        <begin position="33"/>
        <end position="46"/>
    </location>
</feature>
<name>A0A0B7C060_9EUPU</name>
<evidence type="ECO:0000313" key="2">
    <source>
        <dbReference type="EMBL" id="CEK98598.1"/>
    </source>
</evidence>
<evidence type="ECO:0000256" key="1">
    <source>
        <dbReference type="SAM" id="MobiDB-lite"/>
    </source>
</evidence>